<dbReference type="InterPro" id="IPR000086">
    <property type="entry name" value="NUDIX_hydrolase_dom"/>
</dbReference>
<sequence length="152" mass="17039">MTEGLKKAWAEMVQPLLRRPPEVQVAALCGRQSDDGIEVLLITSRDSGRWIVPKGWLMDGKSAAEAAREEAWEEAGVKTAMLTPVPVGTFAYEKRLDTGYRAPVEVQVFYLDVSELSDIYPEARERERKWVSPAQAAEMVNEPGLKAIFQEM</sequence>
<dbReference type="GO" id="GO:0005737">
    <property type="term" value="C:cytoplasm"/>
    <property type="evidence" value="ECO:0007669"/>
    <property type="project" value="TreeGrafter"/>
</dbReference>
<evidence type="ECO:0000256" key="4">
    <source>
        <dbReference type="ARBA" id="ARBA00022842"/>
    </source>
</evidence>
<evidence type="ECO:0000313" key="6">
    <source>
        <dbReference type="EMBL" id="SLN31578.1"/>
    </source>
</evidence>
<dbReference type="GO" id="GO:0016462">
    <property type="term" value="F:pyrophosphatase activity"/>
    <property type="evidence" value="ECO:0007669"/>
    <property type="project" value="InterPro"/>
</dbReference>
<evidence type="ECO:0000256" key="2">
    <source>
        <dbReference type="ARBA" id="ARBA00022723"/>
    </source>
</evidence>
<evidence type="ECO:0000256" key="1">
    <source>
        <dbReference type="ARBA" id="ARBA00001946"/>
    </source>
</evidence>
<dbReference type="SUPFAM" id="SSF55811">
    <property type="entry name" value="Nudix"/>
    <property type="match status" value="1"/>
</dbReference>
<keyword evidence="3" id="KW-0378">Hydrolase</keyword>
<keyword evidence="4" id="KW-0460">Magnesium</keyword>
<keyword evidence="7" id="KW-1185">Reference proteome</keyword>
<dbReference type="PANTHER" id="PTHR12629">
    <property type="entry name" value="DIPHOSPHOINOSITOL POLYPHOSPHATE PHOSPHOHYDROLASE"/>
    <property type="match status" value="1"/>
</dbReference>
<name>A0A1X6YU48_9RHOB</name>
<dbReference type="CDD" id="cd04666">
    <property type="entry name" value="NUDIX_DIPP2_like_Nudt4"/>
    <property type="match status" value="1"/>
</dbReference>
<dbReference type="GO" id="GO:0046872">
    <property type="term" value="F:metal ion binding"/>
    <property type="evidence" value="ECO:0007669"/>
    <property type="project" value="UniProtKB-KW"/>
</dbReference>
<dbReference type="PANTHER" id="PTHR12629:SF0">
    <property type="entry name" value="DIPHOSPHOINOSITOL-POLYPHOSPHATE DIPHOSPHATASE"/>
    <property type="match status" value="1"/>
</dbReference>
<dbReference type="Proteomes" id="UP000193207">
    <property type="component" value="Unassembled WGS sequence"/>
</dbReference>
<evidence type="ECO:0000259" key="5">
    <source>
        <dbReference type="PROSITE" id="PS51462"/>
    </source>
</evidence>
<accession>A0A1X6YU48</accession>
<organism evidence="6 7">
    <name type="scientific">Roseovarius halotolerans</name>
    <dbReference type="NCBI Taxonomy" id="505353"/>
    <lineage>
        <taxon>Bacteria</taxon>
        <taxon>Pseudomonadati</taxon>
        <taxon>Pseudomonadota</taxon>
        <taxon>Alphaproteobacteria</taxon>
        <taxon>Rhodobacterales</taxon>
        <taxon>Roseobacteraceae</taxon>
        <taxon>Roseovarius</taxon>
    </lineage>
</organism>
<evidence type="ECO:0000256" key="3">
    <source>
        <dbReference type="ARBA" id="ARBA00022801"/>
    </source>
</evidence>
<dbReference type="OrthoDB" id="7066910at2"/>
<dbReference type="Pfam" id="PF00293">
    <property type="entry name" value="NUDIX"/>
    <property type="match status" value="1"/>
</dbReference>
<dbReference type="EMBL" id="FWFU01000002">
    <property type="protein sequence ID" value="SLN31578.1"/>
    <property type="molecule type" value="Genomic_DNA"/>
</dbReference>
<protein>
    <submittedName>
        <fullName evidence="6">NUDIX domain protein</fullName>
    </submittedName>
</protein>
<dbReference type="Gene3D" id="3.90.79.10">
    <property type="entry name" value="Nucleoside Triphosphate Pyrophosphohydrolase"/>
    <property type="match status" value="1"/>
</dbReference>
<dbReference type="PROSITE" id="PS51462">
    <property type="entry name" value="NUDIX"/>
    <property type="match status" value="1"/>
</dbReference>
<feature type="domain" description="Nudix hydrolase" evidence="5">
    <location>
        <begin position="20"/>
        <end position="152"/>
    </location>
</feature>
<reference evidence="6 7" key="1">
    <citation type="submission" date="2017-03" db="EMBL/GenBank/DDBJ databases">
        <authorList>
            <person name="Afonso C.L."/>
            <person name="Miller P.J."/>
            <person name="Scott M.A."/>
            <person name="Spackman E."/>
            <person name="Goraichik I."/>
            <person name="Dimitrov K.M."/>
            <person name="Suarez D.L."/>
            <person name="Swayne D.E."/>
        </authorList>
    </citation>
    <scope>NUCLEOTIDE SEQUENCE [LARGE SCALE GENOMIC DNA]</scope>
    <source>
        <strain evidence="6 7">CECT 8110</strain>
    </source>
</reference>
<evidence type="ECO:0000313" key="7">
    <source>
        <dbReference type="Proteomes" id="UP000193207"/>
    </source>
</evidence>
<keyword evidence="2" id="KW-0479">Metal-binding</keyword>
<comment type="cofactor">
    <cofactor evidence="1">
        <name>Mg(2+)</name>
        <dbReference type="ChEBI" id="CHEBI:18420"/>
    </cofactor>
</comment>
<gene>
    <name evidence="6" type="ORF">ROH8110_01491</name>
</gene>
<proteinExistence type="predicted"/>
<dbReference type="InterPro" id="IPR015797">
    <property type="entry name" value="NUDIX_hydrolase-like_dom_sf"/>
</dbReference>
<dbReference type="InterPro" id="IPR047198">
    <property type="entry name" value="DDP-like_NUDIX"/>
</dbReference>
<dbReference type="AlphaFoldDB" id="A0A1X6YU48"/>